<reference evidence="2" key="1">
    <citation type="journal article" date="2011" name="PLoS Genet.">
        <title>Genomic analysis of the necrotrophic fungal pathogens Sclerotinia sclerotiorum and Botrytis cinerea.</title>
        <authorList>
            <person name="Amselem J."/>
            <person name="Cuomo C.A."/>
            <person name="van Kan J.A."/>
            <person name="Viaud M."/>
            <person name="Benito E.P."/>
            <person name="Couloux A."/>
            <person name="Coutinho P.M."/>
            <person name="de Vries R.P."/>
            <person name="Dyer P.S."/>
            <person name="Fillinger S."/>
            <person name="Fournier E."/>
            <person name="Gout L."/>
            <person name="Hahn M."/>
            <person name="Kohn L."/>
            <person name="Lapalu N."/>
            <person name="Plummer K.M."/>
            <person name="Pradier J.M."/>
            <person name="Quevillon E."/>
            <person name="Sharon A."/>
            <person name="Simon A."/>
            <person name="ten Have A."/>
            <person name="Tudzynski B."/>
            <person name="Tudzynski P."/>
            <person name="Wincker P."/>
            <person name="Andrew M."/>
            <person name="Anthouard V."/>
            <person name="Beever R.E."/>
            <person name="Beffa R."/>
            <person name="Benoit I."/>
            <person name="Bouzid O."/>
            <person name="Brault B."/>
            <person name="Chen Z."/>
            <person name="Choquer M."/>
            <person name="Collemare J."/>
            <person name="Cotton P."/>
            <person name="Danchin E.G."/>
            <person name="Da Silva C."/>
            <person name="Gautier A."/>
            <person name="Giraud C."/>
            <person name="Giraud T."/>
            <person name="Gonzalez C."/>
            <person name="Grossetete S."/>
            <person name="Guldener U."/>
            <person name="Henrissat B."/>
            <person name="Howlett B.J."/>
            <person name="Kodira C."/>
            <person name="Kretschmer M."/>
            <person name="Lappartient A."/>
            <person name="Leroch M."/>
            <person name="Levis C."/>
            <person name="Mauceli E."/>
            <person name="Neuveglise C."/>
            <person name="Oeser B."/>
            <person name="Pearson M."/>
            <person name="Poulain J."/>
            <person name="Poussereau N."/>
            <person name="Quesneville H."/>
            <person name="Rascle C."/>
            <person name="Schumacher J."/>
            <person name="Segurens B."/>
            <person name="Sexton A."/>
            <person name="Silva E."/>
            <person name="Sirven C."/>
            <person name="Soanes D.M."/>
            <person name="Talbot N.J."/>
            <person name="Templeton M."/>
            <person name="Yandava C."/>
            <person name="Yarden O."/>
            <person name="Zeng Q."/>
            <person name="Rollins J.A."/>
            <person name="Lebrun M.H."/>
            <person name="Dickman M."/>
        </authorList>
    </citation>
    <scope>NUCLEOTIDE SEQUENCE [LARGE SCALE GENOMIC DNA]</scope>
    <source>
        <strain evidence="2">T4</strain>
    </source>
</reference>
<dbReference type="EMBL" id="FQ790337">
    <property type="protein sequence ID" value="CCD51263.1"/>
    <property type="molecule type" value="Genomic_DNA"/>
</dbReference>
<proteinExistence type="predicted"/>
<dbReference type="AlphaFoldDB" id="G2YHS6"/>
<name>G2YHS6_BOTF4</name>
<organism evidence="1 2">
    <name type="scientific">Botryotinia fuckeliana (strain T4)</name>
    <name type="common">Noble rot fungus</name>
    <name type="synonym">Botrytis cinerea</name>
    <dbReference type="NCBI Taxonomy" id="999810"/>
    <lineage>
        <taxon>Eukaryota</taxon>
        <taxon>Fungi</taxon>
        <taxon>Dikarya</taxon>
        <taxon>Ascomycota</taxon>
        <taxon>Pezizomycotina</taxon>
        <taxon>Leotiomycetes</taxon>
        <taxon>Helotiales</taxon>
        <taxon>Sclerotiniaceae</taxon>
        <taxon>Botrytis</taxon>
    </lineage>
</organism>
<dbReference type="HOGENOM" id="CLU_2372541_0_0_1"/>
<accession>G2YHS6</accession>
<gene>
    <name evidence="1" type="ORF">BofuT4_uP015690.1</name>
</gene>
<protein>
    <submittedName>
        <fullName evidence="1">Uncharacterized protein</fullName>
    </submittedName>
</protein>
<dbReference type="InParanoid" id="G2YHS6"/>
<evidence type="ECO:0000313" key="1">
    <source>
        <dbReference type="EMBL" id="CCD51263.1"/>
    </source>
</evidence>
<sequence>MPCKGHDVHHEAVQRDNADWAYINQIRHRSSGSDEKPITRESYSYRGQYEMMAPWITTMSALRIQYRCRCRCFRGGFALFRPGNVVDETGEKESR</sequence>
<evidence type="ECO:0000313" key="2">
    <source>
        <dbReference type="Proteomes" id="UP000008177"/>
    </source>
</evidence>
<dbReference type="Proteomes" id="UP000008177">
    <property type="component" value="Unplaced contigs"/>
</dbReference>